<evidence type="ECO:0000256" key="6">
    <source>
        <dbReference type="ARBA" id="ARBA00022723"/>
    </source>
</evidence>
<keyword evidence="9" id="KW-0862">Zinc</keyword>
<dbReference type="GO" id="GO:0080132">
    <property type="term" value="F:fatty acid 2-hydroxylase activity"/>
    <property type="evidence" value="ECO:0007669"/>
    <property type="project" value="InterPro"/>
</dbReference>
<evidence type="ECO:0000256" key="7">
    <source>
        <dbReference type="ARBA" id="ARBA00022824"/>
    </source>
</evidence>
<evidence type="ECO:0000256" key="10">
    <source>
        <dbReference type="ARBA" id="ARBA00022989"/>
    </source>
</evidence>
<evidence type="ECO:0000313" key="17">
    <source>
        <dbReference type="Proteomes" id="UP000796880"/>
    </source>
</evidence>
<accession>A0A8K0HEB1</accession>
<dbReference type="OrthoDB" id="260519at2759"/>
<keyword evidence="14" id="KW-0275">Fatty acid biosynthesis</keyword>
<gene>
    <name evidence="16" type="ORF">FNV43_RR06319</name>
</gene>
<proteinExistence type="inferred from homology"/>
<keyword evidence="13" id="KW-0472">Membrane</keyword>
<name>A0A8K0HEB1_9ROSA</name>
<comment type="cofactor">
    <cofactor evidence="1">
        <name>Zn(2+)</name>
        <dbReference type="ChEBI" id="CHEBI:29105"/>
    </cofactor>
</comment>
<dbReference type="GO" id="GO:0005789">
    <property type="term" value="C:endoplasmic reticulum membrane"/>
    <property type="evidence" value="ECO:0007669"/>
    <property type="project" value="UniProtKB-SubCell"/>
</dbReference>
<keyword evidence="5" id="KW-0812">Transmembrane</keyword>
<evidence type="ECO:0000256" key="1">
    <source>
        <dbReference type="ARBA" id="ARBA00001947"/>
    </source>
</evidence>
<evidence type="ECO:0000256" key="3">
    <source>
        <dbReference type="ARBA" id="ARBA00009324"/>
    </source>
</evidence>
<keyword evidence="4" id="KW-0444">Lipid biosynthesis</keyword>
<evidence type="ECO:0000259" key="15">
    <source>
        <dbReference type="Pfam" id="PF04116"/>
    </source>
</evidence>
<dbReference type="Pfam" id="PF04116">
    <property type="entry name" value="FA_hydroxylase"/>
    <property type="match status" value="1"/>
</dbReference>
<dbReference type="AlphaFoldDB" id="A0A8K0HEB1"/>
<evidence type="ECO:0000256" key="12">
    <source>
        <dbReference type="ARBA" id="ARBA00023098"/>
    </source>
</evidence>
<comment type="similarity">
    <text evidence="3">Belongs to the sterol desaturase family.</text>
</comment>
<keyword evidence="17" id="KW-1185">Reference proteome</keyword>
<evidence type="ECO:0000256" key="11">
    <source>
        <dbReference type="ARBA" id="ARBA00023002"/>
    </source>
</evidence>
<comment type="caution">
    <text evidence="16">The sequence shown here is derived from an EMBL/GenBank/DDBJ whole genome shotgun (WGS) entry which is preliminary data.</text>
</comment>
<organism evidence="16 17">
    <name type="scientific">Rhamnella rubrinervis</name>
    <dbReference type="NCBI Taxonomy" id="2594499"/>
    <lineage>
        <taxon>Eukaryota</taxon>
        <taxon>Viridiplantae</taxon>
        <taxon>Streptophyta</taxon>
        <taxon>Embryophyta</taxon>
        <taxon>Tracheophyta</taxon>
        <taxon>Spermatophyta</taxon>
        <taxon>Magnoliopsida</taxon>
        <taxon>eudicotyledons</taxon>
        <taxon>Gunneridae</taxon>
        <taxon>Pentapetalae</taxon>
        <taxon>rosids</taxon>
        <taxon>fabids</taxon>
        <taxon>Rosales</taxon>
        <taxon>Rhamnaceae</taxon>
        <taxon>rhamnoid group</taxon>
        <taxon>Rhamneae</taxon>
        <taxon>Rhamnella</taxon>
    </lineage>
</organism>
<evidence type="ECO:0000256" key="4">
    <source>
        <dbReference type="ARBA" id="ARBA00022516"/>
    </source>
</evidence>
<keyword evidence="12" id="KW-0443">Lipid metabolism</keyword>
<comment type="subcellular location">
    <subcellularLocation>
        <location evidence="2">Endoplasmic reticulum membrane</location>
        <topology evidence="2">Multi-pass membrane protein</topology>
    </subcellularLocation>
</comment>
<evidence type="ECO:0000256" key="14">
    <source>
        <dbReference type="ARBA" id="ARBA00023160"/>
    </source>
</evidence>
<dbReference type="EMBL" id="VOIH02000003">
    <property type="protein sequence ID" value="KAF3450239.1"/>
    <property type="molecule type" value="Genomic_DNA"/>
</dbReference>
<dbReference type="InterPro" id="IPR006694">
    <property type="entry name" value="Fatty_acid_hydroxylase"/>
</dbReference>
<keyword evidence="7" id="KW-0256">Endoplasmic reticulum</keyword>
<keyword evidence="8" id="KW-0276">Fatty acid metabolism</keyword>
<dbReference type="GO" id="GO:0006633">
    <property type="term" value="P:fatty acid biosynthetic process"/>
    <property type="evidence" value="ECO:0007669"/>
    <property type="project" value="UniProtKB-KW"/>
</dbReference>
<evidence type="ECO:0000256" key="13">
    <source>
        <dbReference type="ARBA" id="ARBA00023136"/>
    </source>
</evidence>
<dbReference type="Proteomes" id="UP000796880">
    <property type="component" value="Unassembled WGS sequence"/>
</dbReference>
<reference evidence="16" key="1">
    <citation type="submission" date="2020-03" db="EMBL/GenBank/DDBJ databases">
        <title>A high-quality chromosome-level genome assembly of a woody plant with both climbing and erect habits, Rhamnella rubrinervis.</title>
        <authorList>
            <person name="Lu Z."/>
            <person name="Yang Y."/>
            <person name="Zhu X."/>
            <person name="Sun Y."/>
        </authorList>
    </citation>
    <scope>NUCLEOTIDE SEQUENCE</scope>
    <source>
        <strain evidence="16">BYM</strain>
        <tissue evidence="16">Leaf</tissue>
    </source>
</reference>
<sequence length="129" mass="14333">MVGDSTYLAACSMLVSFHLFPKGPYSSSSSLCISWWRLHLDIAGVWTVTRALSTPSTAPALFGGIVLGYVMYDLTHYYLHHGKPSKAFTQNLKRYHLNHHFRIRSSGFGITSPIWDSVFGTLPPTKAAL</sequence>
<keyword evidence="10" id="KW-1133">Transmembrane helix</keyword>
<keyword evidence="6" id="KW-0479">Metal-binding</keyword>
<evidence type="ECO:0000256" key="5">
    <source>
        <dbReference type="ARBA" id="ARBA00022692"/>
    </source>
</evidence>
<evidence type="ECO:0000256" key="8">
    <source>
        <dbReference type="ARBA" id="ARBA00022832"/>
    </source>
</evidence>
<keyword evidence="11" id="KW-0560">Oxidoreductase</keyword>
<evidence type="ECO:0000256" key="2">
    <source>
        <dbReference type="ARBA" id="ARBA00004477"/>
    </source>
</evidence>
<evidence type="ECO:0000256" key="9">
    <source>
        <dbReference type="ARBA" id="ARBA00022833"/>
    </source>
</evidence>
<dbReference type="PANTHER" id="PTHR12863:SF12">
    <property type="entry name" value="FATTY ACID HYDROXYLASE DOMAIN-CONTAINING PROTEIN"/>
    <property type="match status" value="1"/>
</dbReference>
<dbReference type="PANTHER" id="PTHR12863">
    <property type="entry name" value="FATTY ACID HYDROXYLASE"/>
    <property type="match status" value="1"/>
</dbReference>
<evidence type="ECO:0000313" key="16">
    <source>
        <dbReference type="EMBL" id="KAF3450239.1"/>
    </source>
</evidence>
<dbReference type="InterPro" id="IPR014430">
    <property type="entry name" value="Scs7"/>
</dbReference>
<protein>
    <recommendedName>
        <fullName evidence="15">Fatty acid hydroxylase domain-containing protein</fullName>
    </recommendedName>
</protein>
<feature type="domain" description="Fatty acid hydroxylase" evidence="15">
    <location>
        <begin position="34"/>
        <end position="121"/>
    </location>
</feature>
<dbReference type="GO" id="GO:0005506">
    <property type="term" value="F:iron ion binding"/>
    <property type="evidence" value="ECO:0007669"/>
    <property type="project" value="InterPro"/>
</dbReference>